<dbReference type="PROSITE" id="PS51186">
    <property type="entry name" value="GNAT"/>
    <property type="match status" value="1"/>
</dbReference>
<dbReference type="Pfam" id="PF00583">
    <property type="entry name" value="Acetyltransf_1"/>
    <property type="match status" value="1"/>
</dbReference>
<dbReference type="SUPFAM" id="SSF55729">
    <property type="entry name" value="Acyl-CoA N-acyltransferases (Nat)"/>
    <property type="match status" value="1"/>
</dbReference>
<reference evidence="5" key="1">
    <citation type="submission" date="2011-01" db="EMBL/GenBank/DDBJ databases">
        <title>Complete sequence of chromosome of Acidobacterium sp. MP5ACTX9.</title>
        <authorList>
            <consortium name="US DOE Joint Genome Institute"/>
            <person name="Lucas S."/>
            <person name="Copeland A."/>
            <person name="Lapidus A."/>
            <person name="Cheng J.-F."/>
            <person name="Goodwin L."/>
            <person name="Pitluck S."/>
            <person name="Teshima H."/>
            <person name="Detter J.C."/>
            <person name="Han C."/>
            <person name="Tapia R."/>
            <person name="Land M."/>
            <person name="Hauser L."/>
            <person name="Kyrpides N."/>
            <person name="Ivanova N."/>
            <person name="Ovchinnikova G."/>
            <person name="Pagani I."/>
            <person name="Rawat S.R."/>
            <person name="Mannisto M."/>
            <person name="Haggblom M.M."/>
            <person name="Woyke T."/>
        </authorList>
    </citation>
    <scope>NUCLEOTIDE SEQUENCE [LARGE SCALE GENOMIC DNA]</scope>
    <source>
        <strain evidence="5">MP5ACTX9</strain>
    </source>
</reference>
<evidence type="ECO:0000259" key="3">
    <source>
        <dbReference type="PROSITE" id="PS51186"/>
    </source>
</evidence>
<gene>
    <name evidence="4" type="ordered locus">AciX9_1173</name>
</gene>
<evidence type="ECO:0000313" key="4">
    <source>
        <dbReference type="EMBL" id="ADW68236.1"/>
    </source>
</evidence>
<organism evidence="5">
    <name type="scientific">Granulicella tundricola (strain ATCC BAA-1859 / DSM 23138 / MP5ACTX9)</name>
    <dbReference type="NCBI Taxonomy" id="1198114"/>
    <lineage>
        <taxon>Bacteria</taxon>
        <taxon>Pseudomonadati</taxon>
        <taxon>Acidobacteriota</taxon>
        <taxon>Terriglobia</taxon>
        <taxon>Terriglobales</taxon>
        <taxon>Acidobacteriaceae</taxon>
        <taxon>Granulicella</taxon>
    </lineage>
</organism>
<evidence type="ECO:0000256" key="2">
    <source>
        <dbReference type="ARBA" id="ARBA00023315"/>
    </source>
</evidence>
<sequence>MIRVGTEGDLEAIVRLEREITTAPHWGIGEYEGIVRGDGVRRCLYVADAGGVVGFAVGKVVVDEGEVESIAVRETSRGCGVGGRLLTEVLEWCREAGAGVVDLEVRAGSEGAGRLYRAAGFVEIGRRRGYYSGPVEDAVLMRVTFDRTPEGLDRGGGADFERIV</sequence>
<name>E8X4A9_GRATM</name>
<protein>
    <submittedName>
        <fullName evidence="4">GCN5-related N-acetyltransferase</fullName>
    </submittedName>
</protein>
<dbReference type="RefSeq" id="WP_013579559.1">
    <property type="nucleotide sequence ID" value="NC_015064.1"/>
</dbReference>
<dbReference type="Gene3D" id="3.40.630.30">
    <property type="match status" value="1"/>
</dbReference>
<feature type="domain" description="N-acetyltransferase" evidence="3">
    <location>
        <begin position="1"/>
        <end position="146"/>
    </location>
</feature>
<accession>E8X4A9</accession>
<keyword evidence="2" id="KW-0012">Acyltransferase</keyword>
<evidence type="ECO:0000313" key="5">
    <source>
        <dbReference type="Proteomes" id="UP000000343"/>
    </source>
</evidence>
<evidence type="ECO:0000256" key="1">
    <source>
        <dbReference type="ARBA" id="ARBA00022679"/>
    </source>
</evidence>
<dbReference type="GO" id="GO:0016747">
    <property type="term" value="F:acyltransferase activity, transferring groups other than amino-acyl groups"/>
    <property type="evidence" value="ECO:0007669"/>
    <property type="project" value="InterPro"/>
</dbReference>
<dbReference type="OrthoDB" id="9794566at2"/>
<dbReference type="CDD" id="cd04301">
    <property type="entry name" value="NAT_SF"/>
    <property type="match status" value="1"/>
</dbReference>
<dbReference type="PaxDb" id="1198114-AciX9_1173"/>
<dbReference type="InterPro" id="IPR016181">
    <property type="entry name" value="Acyl_CoA_acyltransferase"/>
</dbReference>
<dbReference type="STRING" id="1198114.AciX9_1173"/>
<dbReference type="PANTHER" id="PTHR43877">
    <property type="entry name" value="AMINOALKYLPHOSPHONATE N-ACETYLTRANSFERASE-RELATED-RELATED"/>
    <property type="match status" value="1"/>
</dbReference>
<keyword evidence="1 4" id="KW-0808">Transferase</keyword>
<dbReference type="Proteomes" id="UP000000343">
    <property type="component" value="Chromosome"/>
</dbReference>
<dbReference type="AlphaFoldDB" id="E8X4A9"/>
<dbReference type="InterPro" id="IPR000182">
    <property type="entry name" value="GNAT_dom"/>
</dbReference>
<keyword evidence="5" id="KW-1185">Reference proteome</keyword>
<dbReference type="HOGENOM" id="CLU_013985_23_2_0"/>
<dbReference type="eggNOG" id="COG0456">
    <property type="taxonomic scope" value="Bacteria"/>
</dbReference>
<proteinExistence type="predicted"/>
<dbReference type="KEGG" id="acm:AciX9_1173"/>
<dbReference type="EMBL" id="CP002480">
    <property type="protein sequence ID" value="ADW68236.1"/>
    <property type="molecule type" value="Genomic_DNA"/>
</dbReference>
<dbReference type="InterPro" id="IPR050832">
    <property type="entry name" value="Bact_Acetyltransf"/>
</dbReference>